<dbReference type="InterPro" id="IPR004606">
    <property type="entry name" value="Mop_domain"/>
</dbReference>
<evidence type="ECO:0000259" key="3">
    <source>
        <dbReference type="PROSITE" id="PS51866"/>
    </source>
</evidence>
<evidence type="ECO:0000313" key="5">
    <source>
        <dbReference type="Proteomes" id="UP000008366"/>
    </source>
</evidence>
<dbReference type="InterPro" id="IPR041657">
    <property type="entry name" value="HTH_17"/>
</dbReference>
<dbReference type="SUPFAM" id="SSF50331">
    <property type="entry name" value="MOP-like"/>
    <property type="match status" value="1"/>
</dbReference>
<dbReference type="SUPFAM" id="SSF46955">
    <property type="entry name" value="Putative DNA-binding domain"/>
    <property type="match status" value="1"/>
</dbReference>
<dbReference type="STRING" id="1184609.KILIM_024_00710"/>
<dbReference type="NCBIfam" id="TIGR01764">
    <property type="entry name" value="excise"/>
    <property type="match status" value="1"/>
</dbReference>
<reference evidence="4 5" key="1">
    <citation type="submission" date="2012-08" db="EMBL/GenBank/DDBJ databases">
        <title>Whole genome shotgun sequence of Kineosphaera limosa NBRC 100340.</title>
        <authorList>
            <person name="Yoshida I."/>
            <person name="Isaki S."/>
            <person name="Hosoyama A."/>
            <person name="Tsuchikane K."/>
            <person name="Katsumata H."/>
            <person name="Ando Y."/>
            <person name="Ohji S."/>
            <person name="Hamada M."/>
            <person name="Tamura T."/>
            <person name="Yamazoe A."/>
            <person name="Yamazaki S."/>
            <person name="Fujita N."/>
        </authorList>
    </citation>
    <scope>NUCLEOTIDE SEQUENCE [LARGE SCALE GENOMIC DNA]</scope>
    <source>
        <strain evidence="4 5">NBRC 100340</strain>
    </source>
</reference>
<dbReference type="PROSITE" id="PS51866">
    <property type="entry name" value="MOP"/>
    <property type="match status" value="1"/>
</dbReference>
<proteinExistence type="predicted"/>
<dbReference type="InterPro" id="IPR009061">
    <property type="entry name" value="DNA-bd_dom_put_sf"/>
</dbReference>
<dbReference type="GO" id="GO:0003677">
    <property type="term" value="F:DNA binding"/>
    <property type="evidence" value="ECO:0007669"/>
    <property type="project" value="InterPro"/>
</dbReference>
<dbReference type="InterPro" id="IPR008995">
    <property type="entry name" value="Mo/tungstate-bd_C_term_dom"/>
</dbReference>
<gene>
    <name evidence="4" type="ORF">KILIM_024_00710</name>
</gene>
<protein>
    <submittedName>
        <fullName evidence="4">Putative molybdenum-pterin binding protein</fullName>
    </submittedName>
</protein>
<name>K6W8Y9_9MICO</name>
<keyword evidence="1 2" id="KW-0500">Molybdenum</keyword>
<evidence type="ECO:0000256" key="2">
    <source>
        <dbReference type="PROSITE-ProRule" id="PRU01213"/>
    </source>
</evidence>
<dbReference type="InterPro" id="IPR010093">
    <property type="entry name" value="SinI_DNA-bd"/>
</dbReference>
<organism evidence="4 5">
    <name type="scientific">Kineosphaera limosa NBRC 100340</name>
    <dbReference type="NCBI Taxonomy" id="1184609"/>
    <lineage>
        <taxon>Bacteria</taxon>
        <taxon>Bacillati</taxon>
        <taxon>Actinomycetota</taxon>
        <taxon>Actinomycetes</taxon>
        <taxon>Micrococcales</taxon>
        <taxon>Dermatophilaceae</taxon>
        <taxon>Kineosphaera</taxon>
    </lineage>
</organism>
<accession>K6W8Y9</accession>
<dbReference type="Gene3D" id="2.40.50.100">
    <property type="match status" value="1"/>
</dbReference>
<dbReference type="AlphaFoldDB" id="K6W8Y9"/>
<dbReference type="eggNOG" id="COG3585">
    <property type="taxonomic scope" value="Bacteria"/>
</dbReference>
<dbReference type="Proteomes" id="UP000008366">
    <property type="component" value="Unassembled WGS sequence"/>
</dbReference>
<sequence length="152" mass="16241">MREWVANSSADAARLRRVSISHFRVRDAAALLGVSDDTVRRLIEHDALPATKDDAGRMVIDGAALAAYARERASRPPDVLSGATSARNQFVGLVTAVTCDRVMAEVVLQCGPFTVVSLMSTRSVERLDLRPGVLAVAVVKATTVIIDTPTTP</sequence>
<dbReference type="GO" id="GO:0015689">
    <property type="term" value="P:molybdate ion transport"/>
    <property type="evidence" value="ECO:0007669"/>
    <property type="project" value="InterPro"/>
</dbReference>
<dbReference type="Pfam" id="PF12728">
    <property type="entry name" value="HTH_17"/>
    <property type="match status" value="1"/>
</dbReference>
<comment type="caution">
    <text evidence="4">The sequence shown here is derived from an EMBL/GenBank/DDBJ whole genome shotgun (WGS) entry which is preliminary data.</text>
</comment>
<dbReference type="EMBL" id="BAHD01000024">
    <property type="protein sequence ID" value="GAB95660.1"/>
    <property type="molecule type" value="Genomic_DNA"/>
</dbReference>
<dbReference type="InterPro" id="IPR005116">
    <property type="entry name" value="Transp-assoc_OB_typ1"/>
</dbReference>
<dbReference type="Pfam" id="PF03459">
    <property type="entry name" value="TOBE"/>
    <property type="match status" value="1"/>
</dbReference>
<keyword evidence="5" id="KW-1185">Reference proteome</keyword>
<feature type="domain" description="Mop" evidence="3">
    <location>
        <begin position="83"/>
        <end position="148"/>
    </location>
</feature>
<evidence type="ECO:0000256" key="1">
    <source>
        <dbReference type="ARBA" id="ARBA00022505"/>
    </source>
</evidence>
<evidence type="ECO:0000313" key="4">
    <source>
        <dbReference type="EMBL" id="GAB95660.1"/>
    </source>
</evidence>